<feature type="domain" description="Laminin G" evidence="2">
    <location>
        <begin position="439"/>
        <end position="615"/>
    </location>
</feature>
<feature type="domain" description="Laminin G" evidence="2">
    <location>
        <begin position="614"/>
        <end position="797"/>
    </location>
</feature>
<dbReference type="AlphaFoldDB" id="A0A443SIV0"/>
<dbReference type="Pfam" id="PF06009">
    <property type="entry name" value="Laminin_II"/>
    <property type="match status" value="1"/>
</dbReference>
<keyword evidence="1" id="KW-1015">Disulfide bond</keyword>
<dbReference type="STRING" id="299467.A0A443SIV0"/>
<comment type="caution">
    <text evidence="1">Lacks conserved residue(s) required for the propagation of feature annotation.</text>
</comment>
<dbReference type="InterPro" id="IPR050372">
    <property type="entry name" value="Neurexin-related_CASP"/>
</dbReference>
<dbReference type="PROSITE" id="PS50025">
    <property type="entry name" value="LAM_G_DOMAIN"/>
    <property type="match status" value="5"/>
</dbReference>
<evidence type="ECO:0000313" key="3">
    <source>
        <dbReference type="EMBL" id="RWS27412.1"/>
    </source>
</evidence>
<dbReference type="Proteomes" id="UP000288716">
    <property type="component" value="Unassembled WGS sequence"/>
</dbReference>
<dbReference type="EMBL" id="NCKV01002035">
    <property type="protein sequence ID" value="RWS27412.1"/>
    <property type="molecule type" value="Genomic_DNA"/>
</dbReference>
<dbReference type="SUPFAM" id="SSF49899">
    <property type="entry name" value="Concanavalin A-like lectins/glucanases"/>
    <property type="match status" value="5"/>
</dbReference>
<proteinExistence type="predicted"/>
<reference evidence="3 4" key="1">
    <citation type="journal article" date="2018" name="Gigascience">
        <title>Genomes of trombidid mites reveal novel predicted allergens and laterally-transferred genes associated with secondary metabolism.</title>
        <authorList>
            <person name="Dong X."/>
            <person name="Chaisiri K."/>
            <person name="Xia D."/>
            <person name="Armstrong S.D."/>
            <person name="Fang Y."/>
            <person name="Donnelly M.J."/>
            <person name="Kadowaki T."/>
            <person name="McGarry J.W."/>
            <person name="Darby A.C."/>
            <person name="Makepeace B.L."/>
        </authorList>
    </citation>
    <scope>NUCLEOTIDE SEQUENCE [LARGE SCALE GENOMIC DNA]</scope>
    <source>
        <strain evidence="3">UoL-UT</strain>
    </source>
</reference>
<evidence type="ECO:0000259" key="2">
    <source>
        <dbReference type="PROSITE" id="PS50025"/>
    </source>
</evidence>
<dbReference type="CDD" id="cd00110">
    <property type="entry name" value="LamG"/>
    <property type="match status" value="5"/>
</dbReference>
<dbReference type="Pfam" id="PF00054">
    <property type="entry name" value="Laminin_G_1"/>
    <property type="match status" value="1"/>
</dbReference>
<feature type="domain" description="Laminin G" evidence="2">
    <location>
        <begin position="261"/>
        <end position="432"/>
    </location>
</feature>
<sequence length="979" mass="107571">MPDIKRREESIVKKKDSLNALMDKRNLQLEELKKQIAYARGLANRIEVGGEFSRDSSLQLRNPENLEDLGASFKMSMHLKTRNPHGFVAYIGNPVKVPTTDKSMRNKRFLVVDARSISPNTDFMALETRNGKLVLTVDLGSGPQSLINEKYIATGEWFQVIIEKVGKVITCKVVDSNSTITTAQGLWTDPATVFNLDSERSVIYVGGIPKGAQLQEDVHESEFTGNIEDIKIGDIPMSLWNAVHINNVKGANPRDKPTKESNGARFDGSSFVMLQRGKQNIALDTFINLRFKTYAEDGLLYFIGGDDTYLSLQMKRGAISLVFSGAEKPGVITSSKQFNDGNWHLVESSRSESDEEMLLLVDKVEIGFVKNFGKGVELQSNNVIFVGGLPKTHKFADTVESNFIGCIKDFQIGPQMQSLKDGQASPGVSNGCPDTSLREASFNASQNSYILLNSSINERAEITLKFKTVDLDGLLFFTSNDDHSSYLSVFLKNGAVMMKTNFGEIGTSETKAFNDNRWHYVSAKREQTNLQIHVDEDNSVNTAIDSSSTTNAATKTTFLGSVPSGHTFDFSEMKIPTTFTGCIGDVTVNDKFENFAESLPLVPNRDTEASVEDGVRFGSTPFSRYEFMVPVSVTSELLNESNFKIAFKTDGPVSDGVLFFVVGAGNIDFVGLFMQAGKIIFSFNCGSGASLIVTDNMYNDSAWHTVVFNIRGRNGILRVLSENSTEQKYGHSVGDTNSLNVKAPIYIGGLSEEARTIAKNKLKGITQSFSGCIKDVHIQAKKYAFSGENIGYDAPPCSEKVESGAFFSGKGYLSVYDDFRVGERIAFSFEVKPRNLTGVIMAVFGKVDFMILEMVENALILTVNNGAGSFSSELKFQDKHLLCNGEWHLIEGYKQSNMVTVNVDDLFAEPGWGVGGVYSTDTNGPLYIGGVPESATLSELTGKPHFVGCIRNFQLNKKPQTLIDARVEGNVNVNTCSTI</sequence>
<keyword evidence="4" id="KW-1185">Reference proteome</keyword>
<dbReference type="PANTHER" id="PTHR15036:SF67">
    <property type="entry name" value="LAMININ SUBUNIT ALPHA-LIKE PROTEIN"/>
    <property type="match status" value="1"/>
</dbReference>
<dbReference type="InterPro" id="IPR013320">
    <property type="entry name" value="ConA-like_dom_sf"/>
</dbReference>
<gene>
    <name evidence="3" type="ORF">B4U80_05829</name>
</gene>
<evidence type="ECO:0000313" key="4">
    <source>
        <dbReference type="Proteomes" id="UP000288716"/>
    </source>
</evidence>
<evidence type="ECO:0000256" key="1">
    <source>
        <dbReference type="PROSITE-ProRule" id="PRU00122"/>
    </source>
</evidence>
<accession>A0A443SIV0</accession>
<organism evidence="3 4">
    <name type="scientific">Leptotrombidium deliense</name>
    <dbReference type="NCBI Taxonomy" id="299467"/>
    <lineage>
        <taxon>Eukaryota</taxon>
        <taxon>Metazoa</taxon>
        <taxon>Ecdysozoa</taxon>
        <taxon>Arthropoda</taxon>
        <taxon>Chelicerata</taxon>
        <taxon>Arachnida</taxon>
        <taxon>Acari</taxon>
        <taxon>Acariformes</taxon>
        <taxon>Trombidiformes</taxon>
        <taxon>Prostigmata</taxon>
        <taxon>Anystina</taxon>
        <taxon>Parasitengona</taxon>
        <taxon>Trombiculoidea</taxon>
        <taxon>Trombiculidae</taxon>
        <taxon>Leptotrombidium</taxon>
    </lineage>
</organism>
<dbReference type="Pfam" id="PF02210">
    <property type="entry name" value="Laminin_G_2"/>
    <property type="match status" value="4"/>
</dbReference>
<name>A0A443SIV0_9ACAR</name>
<feature type="disulfide bond" evidence="1">
    <location>
        <begin position="949"/>
        <end position="976"/>
    </location>
</feature>
<comment type="caution">
    <text evidence="3">The sequence shown here is derived from an EMBL/GenBank/DDBJ whole genome shotgun (WGS) entry which is preliminary data.</text>
</comment>
<dbReference type="GO" id="GO:0007155">
    <property type="term" value="P:cell adhesion"/>
    <property type="evidence" value="ECO:0007669"/>
    <property type="project" value="InterPro"/>
</dbReference>
<dbReference type="VEuPathDB" id="VectorBase:LDEU004629"/>
<dbReference type="InterPro" id="IPR010307">
    <property type="entry name" value="Laminin_dom_II"/>
</dbReference>
<protein>
    <submittedName>
        <fullName evidence="3">Laminin subunit alpha-like protein</fullName>
    </submittedName>
</protein>
<dbReference type="OrthoDB" id="10011303at2759"/>
<dbReference type="PANTHER" id="PTHR15036">
    <property type="entry name" value="PIKACHURIN-LIKE PROTEIN"/>
    <property type="match status" value="1"/>
</dbReference>
<dbReference type="SMART" id="SM00282">
    <property type="entry name" value="LamG"/>
    <property type="match status" value="5"/>
</dbReference>
<dbReference type="Gene3D" id="2.60.120.200">
    <property type="match status" value="5"/>
</dbReference>
<dbReference type="InterPro" id="IPR001791">
    <property type="entry name" value="Laminin_G"/>
</dbReference>
<feature type="domain" description="Laminin G" evidence="2">
    <location>
        <begin position="802"/>
        <end position="976"/>
    </location>
</feature>
<feature type="domain" description="Laminin G" evidence="2">
    <location>
        <begin position="47"/>
        <end position="251"/>
    </location>
</feature>
<dbReference type="GO" id="GO:0016020">
    <property type="term" value="C:membrane"/>
    <property type="evidence" value="ECO:0007669"/>
    <property type="project" value="UniProtKB-SubCell"/>
</dbReference>